<reference evidence="2" key="1">
    <citation type="journal article" date="2022" name="bioRxiv">
        <title>Sequencing and chromosome-scale assembly of the giantPleurodeles waltlgenome.</title>
        <authorList>
            <person name="Brown T."/>
            <person name="Elewa A."/>
            <person name="Iarovenko S."/>
            <person name="Subramanian E."/>
            <person name="Araus A.J."/>
            <person name="Petzold A."/>
            <person name="Susuki M."/>
            <person name="Suzuki K.-i.T."/>
            <person name="Hayashi T."/>
            <person name="Toyoda A."/>
            <person name="Oliveira C."/>
            <person name="Osipova E."/>
            <person name="Leigh N.D."/>
            <person name="Simon A."/>
            <person name="Yun M.H."/>
        </authorList>
    </citation>
    <scope>NUCLEOTIDE SEQUENCE</scope>
    <source>
        <strain evidence="2">20211129_DDA</strain>
        <tissue evidence="2">Liver</tissue>
    </source>
</reference>
<protein>
    <submittedName>
        <fullName evidence="2">Uncharacterized protein</fullName>
    </submittedName>
</protein>
<proteinExistence type="predicted"/>
<accession>A0AAV7UY03</accession>
<dbReference type="AlphaFoldDB" id="A0AAV7UY03"/>
<dbReference type="Proteomes" id="UP001066276">
    <property type="component" value="Chromosome 2_2"/>
</dbReference>
<keyword evidence="3" id="KW-1185">Reference proteome</keyword>
<feature type="compositionally biased region" description="Basic and acidic residues" evidence="1">
    <location>
        <begin position="39"/>
        <end position="51"/>
    </location>
</feature>
<feature type="region of interest" description="Disordered" evidence="1">
    <location>
        <begin position="18"/>
        <end position="66"/>
    </location>
</feature>
<evidence type="ECO:0000256" key="1">
    <source>
        <dbReference type="SAM" id="MobiDB-lite"/>
    </source>
</evidence>
<comment type="caution">
    <text evidence="2">The sequence shown here is derived from an EMBL/GenBank/DDBJ whole genome shotgun (WGS) entry which is preliminary data.</text>
</comment>
<name>A0AAV7UY03_PLEWA</name>
<dbReference type="EMBL" id="JANPWB010000004">
    <property type="protein sequence ID" value="KAJ1193983.1"/>
    <property type="molecule type" value="Genomic_DNA"/>
</dbReference>
<gene>
    <name evidence="2" type="ORF">NDU88_003278</name>
</gene>
<organism evidence="2 3">
    <name type="scientific">Pleurodeles waltl</name>
    <name type="common">Iberian ribbed newt</name>
    <dbReference type="NCBI Taxonomy" id="8319"/>
    <lineage>
        <taxon>Eukaryota</taxon>
        <taxon>Metazoa</taxon>
        <taxon>Chordata</taxon>
        <taxon>Craniata</taxon>
        <taxon>Vertebrata</taxon>
        <taxon>Euteleostomi</taxon>
        <taxon>Amphibia</taxon>
        <taxon>Batrachia</taxon>
        <taxon>Caudata</taxon>
        <taxon>Salamandroidea</taxon>
        <taxon>Salamandridae</taxon>
        <taxon>Pleurodelinae</taxon>
        <taxon>Pleurodeles</taxon>
    </lineage>
</organism>
<evidence type="ECO:0000313" key="3">
    <source>
        <dbReference type="Proteomes" id="UP001066276"/>
    </source>
</evidence>
<evidence type="ECO:0000313" key="2">
    <source>
        <dbReference type="EMBL" id="KAJ1193983.1"/>
    </source>
</evidence>
<sequence>MRLTASVSLENLLIEVRSEEGAVHQPRPPGPKQSAAEPADERSQLKARPRECTPPTESPGVRALLGRPVPSRVPQIRGESEAVAVALGRRTPSATWIAKWQKNRQIRAVFPQETQRSPRAR</sequence>